<proteinExistence type="predicted"/>
<comment type="caution">
    <text evidence="2">The sequence shown here is derived from an EMBL/GenBank/DDBJ whole genome shotgun (WGS) entry which is preliminary data.</text>
</comment>
<evidence type="ECO:0000313" key="2">
    <source>
        <dbReference type="EMBL" id="CAH3191233.1"/>
    </source>
</evidence>
<reference evidence="2 3" key="1">
    <citation type="submission" date="2022-05" db="EMBL/GenBank/DDBJ databases">
        <authorList>
            <consortium name="Genoscope - CEA"/>
            <person name="William W."/>
        </authorList>
    </citation>
    <scope>NUCLEOTIDE SEQUENCE [LARGE SCALE GENOMIC DNA]</scope>
</reference>
<evidence type="ECO:0000313" key="3">
    <source>
        <dbReference type="Proteomes" id="UP001159427"/>
    </source>
</evidence>
<keyword evidence="3" id="KW-1185">Reference proteome</keyword>
<organism evidence="2 3">
    <name type="scientific">Porites evermanni</name>
    <dbReference type="NCBI Taxonomy" id="104178"/>
    <lineage>
        <taxon>Eukaryota</taxon>
        <taxon>Metazoa</taxon>
        <taxon>Cnidaria</taxon>
        <taxon>Anthozoa</taxon>
        <taxon>Hexacorallia</taxon>
        <taxon>Scleractinia</taxon>
        <taxon>Fungiina</taxon>
        <taxon>Poritidae</taxon>
        <taxon>Porites</taxon>
    </lineage>
</organism>
<accession>A0ABN8SK27</accession>
<evidence type="ECO:0000256" key="1">
    <source>
        <dbReference type="SAM" id="SignalP"/>
    </source>
</evidence>
<feature type="non-terminal residue" evidence="2">
    <location>
        <position position="151"/>
    </location>
</feature>
<name>A0ABN8SK27_9CNID</name>
<dbReference type="Proteomes" id="UP001159427">
    <property type="component" value="Unassembled WGS sequence"/>
</dbReference>
<dbReference type="EMBL" id="CALNXI010002874">
    <property type="protein sequence ID" value="CAH3191233.1"/>
    <property type="molecule type" value="Genomic_DNA"/>
</dbReference>
<feature type="signal peptide" evidence="1">
    <location>
        <begin position="1"/>
        <end position="28"/>
    </location>
</feature>
<feature type="chain" id="PRO_5046923976" evidence="1">
    <location>
        <begin position="29"/>
        <end position="151"/>
    </location>
</feature>
<protein>
    <submittedName>
        <fullName evidence="2">Uncharacterized protein</fullName>
    </submittedName>
</protein>
<sequence length="151" mass="17502">MNLEFSFLIILSILSQLMKLNLMTLSKAVRVVCSGVSYIGISDHSLIYVYRKLSPAFPSKGHSTISYRNFKNFNRENFRNDIAQQDWTCNGPDDSNVLHFRIKKAPWINSELKKGMRDRDAAKRKAMASNDPRDWAKYKKLRNTINNNIKT</sequence>
<gene>
    <name evidence="2" type="ORF">PEVE_00021471</name>
</gene>
<keyword evidence="1" id="KW-0732">Signal</keyword>